<protein>
    <submittedName>
        <fullName evidence="1">Uncharacterized protein</fullName>
    </submittedName>
</protein>
<evidence type="ECO:0000313" key="1">
    <source>
        <dbReference type="EMBL" id="KAG5669265.1"/>
    </source>
</evidence>
<dbReference type="AlphaFoldDB" id="A0A9J6BHA2"/>
<comment type="caution">
    <text evidence="1">The sequence shown here is derived from an EMBL/GenBank/DDBJ whole genome shotgun (WGS) entry which is preliminary data.</text>
</comment>
<gene>
    <name evidence="1" type="ORF">PVAND_017156</name>
</gene>
<accession>A0A9J6BHA2</accession>
<dbReference type="OrthoDB" id="7789165at2759"/>
<dbReference type="Pfam" id="PF06477">
    <property type="entry name" value="DUF1091"/>
    <property type="match status" value="1"/>
</dbReference>
<evidence type="ECO:0000313" key="2">
    <source>
        <dbReference type="Proteomes" id="UP001107558"/>
    </source>
</evidence>
<name>A0A9J6BHA2_POLVA</name>
<dbReference type="EMBL" id="JADBJN010000004">
    <property type="protein sequence ID" value="KAG5669265.1"/>
    <property type="molecule type" value="Genomic_DNA"/>
</dbReference>
<proteinExistence type="predicted"/>
<keyword evidence="2" id="KW-1185">Reference proteome</keyword>
<reference evidence="1" key="1">
    <citation type="submission" date="2021-03" db="EMBL/GenBank/DDBJ databases">
        <title>Chromosome level genome of the anhydrobiotic midge Polypedilum vanderplanki.</title>
        <authorList>
            <person name="Yoshida Y."/>
            <person name="Kikawada T."/>
            <person name="Gusev O."/>
        </authorList>
    </citation>
    <scope>NUCLEOTIDE SEQUENCE</scope>
    <source>
        <strain evidence="1">NIAS01</strain>
        <tissue evidence="1">Whole body or cell culture</tissue>
    </source>
</reference>
<dbReference type="InterPro" id="IPR010512">
    <property type="entry name" value="DUF1091"/>
</dbReference>
<dbReference type="Proteomes" id="UP001107558">
    <property type="component" value="Chromosome 4"/>
</dbReference>
<sequence>MLCVRNTSIKYHWSKKSAESPFDVHIVLTADTGTTSYTIIDFQFDWCSFLSGKVDNKILSLLIGVIRNVLTSLFLDCPYYGNFEIKNFKFSQNMNLVLSTVLPNGKIQLEITALKNNNTVLNIRIDMESKSIF</sequence>
<organism evidence="1 2">
    <name type="scientific">Polypedilum vanderplanki</name>
    <name type="common">Sleeping chironomid midge</name>
    <dbReference type="NCBI Taxonomy" id="319348"/>
    <lineage>
        <taxon>Eukaryota</taxon>
        <taxon>Metazoa</taxon>
        <taxon>Ecdysozoa</taxon>
        <taxon>Arthropoda</taxon>
        <taxon>Hexapoda</taxon>
        <taxon>Insecta</taxon>
        <taxon>Pterygota</taxon>
        <taxon>Neoptera</taxon>
        <taxon>Endopterygota</taxon>
        <taxon>Diptera</taxon>
        <taxon>Nematocera</taxon>
        <taxon>Chironomoidea</taxon>
        <taxon>Chironomidae</taxon>
        <taxon>Chironominae</taxon>
        <taxon>Polypedilum</taxon>
        <taxon>Polypedilum</taxon>
    </lineage>
</organism>